<name>A0AAV5L7U3_9ROSI</name>
<dbReference type="EMBL" id="BPVZ01000100">
    <property type="protein sequence ID" value="GKV33323.1"/>
    <property type="molecule type" value="Genomic_DNA"/>
</dbReference>
<organism evidence="1 2">
    <name type="scientific">Rubroshorea leprosula</name>
    <dbReference type="NCBI Taxonomy" id="152421"/>
    <lineage>
        <taxon>Eukaryota</taxon>
        <taxon>Viridiplantae</taxon>
        <taxon>Streptophyta</taxon>
        <taxon>Embryophyta</taxon>
        <taxon>Tracheophyta</taxon>
        <taxon>Spermatophyta</taxon>
        <taxon>Magnoliopsida</taxon>
        <taxon>eudicotyledons</taxon>
        <taxon>Gunneridae</taxon>
        <taxon>Pentapetalae</taxon>
        <taxon>rosids</taxon>
        <taxon>malvids</taxon>
        <taxon>Malvales</taxon>
        <taxon>Dipterocarpaceae</taxon>
        <taxon>Rubroshorea</taxon>
    </lineage>
</organism>
<proteinExistence type="predicted"/>
<gene>
    <name evidence="1" type="ORF">SLEP1_g41846</name>
</gene>
<comment type="caution">
    <text evidence="1">The sequence shown here is derived from an EMBL/GenBank/DDBJ whole genome shotgun (WGS) entry which is preliminary data.</text>
</comment>
<sequence length="39" mass="4435">MHSSKHRRSYSSKISTATASSCTHFYLLINLYQTGRSTL</sequence>
<protein>
    <submittedName>
        <fullName evidence="1">Uncharacterized protein</fullName>
    </submittedName>
</protein>
<dbReference type="AlphaFoldDB" id="A0AAV5L7U3"/>
<accession>A0AAV5L7U3</accession>
<keyword evidence="2" id="KW-1185">Reference proteome</keyword>
<evidence type="ECO:0000313" key="2">
    <source>
        <dbReference type="Proteomes" id="UP001054252"/>
    </source>
</evidence>
<evidence type="ECO:0000313" key="1">
    <source>
        <dbReference type="EMBL" id="GKV33323.1"/>
    </source>
</evidence>
<reference evidence="1 2" key="1">
    <citation type="journal article" date="2021" name="Commun. Biol.">
        <title>The genome of Shorea leprosula (Dipterocarpaceae) highlights the ecological relevance of drought in aseasonal tropical rainforests.</title>
        <authorList>
            <person name="Ng K.K.S."/>
            <person name="Kobayashi M.J."/>
            <person name="Fawcett J.A."/>
            <person name="Hatakeyama M."/>
            <person name="Paape T."/>
            <person name="Ng C.H."/>
            <person name="Ang C.C."/>
            <person name="Tnah L.H."/>
            <person name="Lee C.T."/>
            <person name="Nishiyama T."/>
            <person name="Sese J."/>
            <person name="O'Brien M.J."/>
            <person name="Copetti D."/>
            <person name="Mohd Noor M.I."/>
            <person name="Ong R.C."/>
            <person name="Putra M."/>
            <person name="Sireger I.Z."/>
            <person name="Indrioko S."/>
            <person name="Kosugi Y."/>
            <person name="Izuno A."/>
            <person name="Isagi Y."/>
            <person name="Lee S.L."/>
            <person name="Shimizu K.K."/>
        </authorList>
    </citation>
    <scope>NUCLEOTIDE SEQUENCE [LARGE SCALE GENOMIC DNA]</scope>
    <source>
        <strain evidence="1">214</strain>
    </source>
</reference>
<dbReference type="Proteomes" id="UP001054252">
    <property type="component" value="Unassembled WGS sequence"/>
</dbReference>